<protein>
    <submittedName>
        <fullName evidence="1">Uncharacterized protein</fullName>
    </submittedName>
</protein>
<keyword evidence="2" id="KW-1185">Reference proteome</keyword>
<dbReference type="Proteomes" id="UP000023152">
    <property type="component" value="Unassembled WGS sequence"/>
</dbReference>
<reference evidence="1 2" key="1">
    <citation type="journal article" date="2013" name="Curr. Biol.">
        <title>The Genome of the Foraminiferan Reticulomyxa filosa.</title>
        <authorList>
            <person name="Glockner G."/>
            <person name="Hulsmann N."/>
            <person name="Schleicher M."/>
            <person name="Noegel A.A."/>
            <person name="Eichinger L."/>
            <person name="Gallinger C."/>
            <person name="Pawlowski J."/>
            <person name="Sierra R."/>
            <person name="Euteneuer U."/>
            <person name="Pillet L."/>
            <person name="Moustafa A."/>
            <person name="Platzer M."/>
            <person name="Groth M."/>
            <person name="Szafranski K."/>
            <person name="Schliwa M."/>
        </authorList>
    </citation>
    <scope>NUCLEOTIDE SEQUENCE [LARGE SCALE GENOMIC DNA]</scope>
</reference>
<evidence type="ECO:0000313" key="2">
    <source>
        <dbReference type="Proteomes" id="UP000023152"/>
    </source>
</evidence>
<name>X6MN72_RETFI</name>
<dbReference type="EMBL" id="ASPP01019255">
    <property type="protein sequence ID" value="ETO15309.1"/>
    <property type="molecule type" value="Genomic_DNA"/>
</dbReference>
<gene>
    <name evidence="1" type="ORF">RFI_22056</name>
</gene>
<accession>X6MN72</accession>
<dbReference type="AlphaFoldDB" id="X6MN72"/>
<organism evidence="1 2">
    <name type="scientific">Reticulomyxa filosa</name>
    <dbReference type="NCBI Taxonomy" id="46433"/>
    <lineage>
        <taxon>Eukaryota</taxon>
        <taxon>Sar</taxon>
        <taxon>Rhizaria</taxon>
        <taxon>Retaria</taxon>
        <taxon>Foraminifera</taxon>
        <taxon>Monothalamids</taxon>
        <taxon>Reticulomyxidae</taxon>
        <taxon>Reticulomyxa</taxon>
    </lineage>
</organism>
<comment type="caution">
    <text evidence="1">The sequence shown here is derived from an EMBL/GenBank/DDBJ whole genome shotgun (WGS) entry which is preliminary data.</text>
</comment>
<evidence type="ECO:0000313" key="1">
    <source>
        <dbReference type="EMBL" id="ETO15309.1"/>
    </source>
</evidence>
<proteinExistence type="predicted"/>
<sequence length="285" mass="33311">MVHKMIIQYWLRVCGMSSRIGWIDEFNNIIVNYYSLYYRLQKDFKLVVFTSSLGPNNQICLLSTAKRECITWFDWKSIEITEKSLFKVGDYTDMLLINDVTAEELQAMGMTKKRPMNRKQTYAVIVQVYEKTDRNVIMALTDDKVFSSPLPKFRNIYTPNQITYHKNVGLICVDYIRFPNCELLETFANTYPTSNKEPSWEKLPLNKRIGRNSDWLGGAVICEANEGWNDSAKYLLFLYSQGNNCTMFDFSNRDWIAIDSNEAKKQTAMVTVYQWKERNNGNLLS</sequence>